<keyword evidence="3 6" id="KW-0489">Methyltransferase</keyword>
<dbReference type="PIRSF" id="PIRSF003078">
    <property type="entry name" value="GidB"/>
    <property type="match status" value="1"/>
</dbReference>
<dbReference type="SUPFAM" id="SSF53335">
    <property type="entry name" value="S-adenosyl-L-methionine-dependent methyltransferases"/>
    <property type="match status" value="1"/>
</dbReference>
<dbReference type="AlphaFoldDB" id="A0A4V2SV68"/>
<comment type="caution">
    <text evidence="7">The sequence shown here is derived from an EMBL/GenBank/DDBJ whole genome shotgun (WGS) entry which is preliminary data.</text>
</comment>
<keyword evidence="2 6" id="KW-0698">rRNA processing</keyword>
<dbReference type="InterPro" id="IPR029063">
    <property type="entry name" value="SAM-dependent_MTases_sf"/>
</dbReference>
<protein>
    <recommendedName>
        <fullName evidence="6">Ribosomal RNA small subunit methyltransferase G</fullName>
        <ecNumber evidence="6">2.1.1.-</ecNumber>
    </recommendedName>
    <alternativeName>
        <fullName evidence="6">16S rRNA 7-methylguanosine methyltransferase</fullName>
        <shortName evidence="6">16S rRNA m7G methyltransferase</shortName>
    </alternativeName>
</protein>
<evidence type="ECO:0000313" key="7">
    <source>
        <dbReference type="EMBL" id="TCP57436.1"/>
    </source>
</evidence>
<keyword evidence="4 6" id="KW-0808">Transferase</keyword>
<dbReference type="EMBL" id="SLXQ01000001">
    <property type="protein sequence ID" value="TCP57436.1"/>
    <property type="molecule type" value="Genomic_DNA"/>
</dbReference>
<evidence type="ECO:0000256" key="1">
    <source>
        <dbReference type="ARBA" id="ARBA00022490"/>
    </source>
</evidence>
<evidence type="ECO:0000256" key="3">
    <source>
        <dbReference type="ARBA" id="ARBA00022603"/>
    </source>
</evidence>
<dbReference type="GO" id="GO:0070043">
    <property type="term" value="F:rRNA (guanine-N7-)-methyltransferase activity"/>
    <property type="evidence" value="ECO:0007669"/>
    <property type="project" value="UniProtKB-UniRule"/>
</dbReference>
<comment type="caution">
    <text evidence="6">Lacks conserved residue(s) required for the propagation of feature annotation.</text>
</comment>
<comment type="similarity">
    <text evidence="6">Belongs to the methyltransferase superfamily. RNA methyltransferase RsmG family.</text>
</comment>
<dbReference type="PANTHER" id="PTHR31760:SF0">
    <property type="entry name" value="S-ADENOSYL-L-METHIONINE-DEPENDENT METHYLTRANSFERASES SUPERFAMILY PROTEIN"/>
    <property type="match status" value="1"/>
</dbReference>
<accession>A0A4V2SV68</accession>
<dbReference type="Pfam" id="PF02527">
    <property type="entry name" value="GidB"/>
    <property type="match status" value="1"/>
</dbReference>
<evidence type="ECO:0000256" key="5">
    <source>
        <dbReference type="ARBA" id="ARBA00022691"/>
    </source>
</evidence>
<feature type="binding site" evidence="6">
    <location>
        <position position="74"/>
    </location>
    <ligand>
        <name>S-adenosyl-L-methionine</name>
        <dbReference type="ChEBI" id="CHEBI:59789"/>
    </ligand>
</feature>
<organism evidence="7 8">
    <name type="scientific">Tamaricihabitans halophyticus</name>
    <dbReference type="NCBI Taxonomy" id="1262583"/>
    <lineage>
        <taxon>Bacteria</taxon>
        <taxon>Bacillati</taxon>
        <taxon>Actinomycetota</taxon>
        <taxon>Actinomycetes</taxon>
        <taxon>Pseudonocardiales</taxon>
        <taxon>Pseudonocardiaceae</taxon>
        <taxon>Tamaricihabitans</taxon>
    </lineage>
</organism>
<comment type="function">
    <text evidence="6">Specifically methylates the N7 position of a guanine in 16S rRNA.</text>
</comment>
<dbReference type="NCBIfam" id="TIGR00138">
    <property type="entry name" value="rsmG_gidB"/>
    <property type="match status" value="1"/>
</dbReference>
<dbReference type="HAMAP" id="MF_00074">
    <property type="entry name" value="16SrRNA_methyltr_G"/>
    <property type="match status" value="1"/>
</dbReference>
<evidence type="ECO:0000256" key="6">
    <source>
        <dbReference type="HAMAP-Rule" id="MF_00074"/>
    </source>
</evidence>
<sequence length="229" mass="24670">MADTEAPAAPPVASDVFGSGMELADRYARLLVQHGVERGLIGPRETDRLWERHLLNSAVVGERIPHGASVLDIGSGAGLPGVALAIARPDLDVVLVEPMARRVLWLEEVIHNLGLSVTVMRGRAETREMRDGLSGAAIVTARAVAPLGRLAEWCLPLLRPHGQLVAMKGESAAEELERDARQIERAGGVDARVEQCGVAVLEVPTTVVVIDRSDRRGGNDGRRRARKDR</sequence>
<dbReference type="InterPro" id="IPR003682">
    <property type="entry name" value="rRNA_ssu_MeTfrase_G"/>
</dbReference>
<comment type="subcellular location">
    <subcellularLocation>
        <location evidence="6">Cytoplasm</location>
    </subcellularLocation>
</comment>
<keyword evidence="1 6" id="KW-0963">Cytoplasm</keyword>
<dbReference type="EC" id="2.1.1.-" evidence="6"/>
<keyword evidence="8" id="KW-1185">Reference proteome</keyword>
<keyword evidence="5 6" id="KW-0949">S-adenosyl-L-methionine</keyword>
<name>A0A4V2SV68_9PSEU</name>
<gene>
    <name evidence="6" type="primary">rsmG</name>
    <name evidence="7" type="ORF">EV191_1011391</name>
</gene>
<evidence type="ECO:0000256" key="4">
    <source>
        <dbReference type="ARBA" id="ARBA00022679"/>
    </source>
</evidence>
<dbReference type="GO" id="GO:0005829">
    <property type="term" value="C:cytosol"/>
    <property type="evidence" value="ECO:0007669"/>
    <property type="project" value="TreeGrafter"/>
</dbReference>
<dbReference type="PANTHER" id="PTHR31760">
    <property type="entry name" value="S-ADENOSYL-L-METHIONINE-DEPENDENT METHYLTRANSFERASES SUPERFAMILY PROTEIN"/>
    <property type="match status" value="1"/>
</dbReference>
<proteinExistence type="inferred from homology"/>
<feature type="binding site" evidence="6">
    <location>
        <position position="142"/>
    </location>
    <ligand>
        <name>S-adenosyl-L-methionine</name>
        <dbReference type="ChEBI" id="CHEBI:59789"/>
    </ligand>
</feature>
<feature type="binding site" evidence="6">
    <location>
        <position position="79"/>
    </location>
    <ligand>
        <name>S-adenosyl-L-methionine</name>
        <dbReference type="ChEBI" id="CHEBI:59789"/>
    </ligand>
</feature>
<reference evidence="7 8" key="1">
    <citation type="submission" date="2019-03" db="EMBL/GenBank/DDBJ databases">
        <title>Genomic Encyclopedia of Type Strains, Phase IV (KMG-IV): sequencing the most valuable type-strain genomes for metagenomic binning, comparative biology and taxonomic classification.</title>
        <authorList>
            <person name="Goeker M."/>
        </authorList>
    </citation>
    <scope>NUCLEOTIDE SEQUENCE [LARGE SCALE GENOMIC DNA]</scope>
    <source>
        <strain evidence="7 8">DSM 45765</strain>
    </source>
</reference>
<feature type="binding site" evidence="6">
    <location>
        <begin position="124"/>
        <end position="125"/>
    </location>
    <ligand>
        <name>S-adenosyl-L-methionine</name>
        <dbReference type="ChEBI" id="CHEBI:59789"/>
    </ligand>
</feature>
<dbReference type="Gene3D" id="3.40.50.150">
    <property type="entry name" value="Vaccinia Virus protein VP39"/>
    <property type="match status" value="1"/>
</dbReference>
<dbReference type="Proteomes" id="UP000294911">
    <property type="component" value="Unassembled WGS sequence"/>
</dbReference>
<evidence type="ECO:0000313" key="8">
    <source>
        <dbReference type="Proteomes" id="UP000294911"/>
    </source>
</evidence>
<evidence type="ECO:0000256" key="2">
    <source>
        <dbReference type="ARBA" id="ARBA00022552"/>
    </source>
</evidence>